<keyword evidence="7" id="KW-0406">Ion transport</keyword>
<dbReference type="GO" id="GO:0016323">
    <property type="term" value="C:basolateral plasma membrane"/>
    <property type="evidence" value="ECO:0007669"/>
    <property type="project" value="TreeGrafter"/>
</dbReference>
<accession>A0A8E0S4K2</accession>
<dbReference type="PANTHER" id="PTHR11453:SF127">
    <property type="entry name" value="SOLUTE CARRIER FAMILY 4 MEMBER 11"/>
    <property type="match status" value="1"/>
</dbReference>
<dbReference type="GO" id="GO:0005452">
    <property type="term" value="F:solute:inorganic anion antiporter activity"/>
    <property type="evidence" value="ECO:0007669"/>
    <property type="project" value="InterPro"/>
</dbReference>
<feature type="transmembrane region" description="Helical" evidence="10">
    <location>
        <begin position="529"/>
        <end position="552"/>
    </location>
</feature>
<feature type="transmembrane region" description="Helical" evidence="10">
    <location>
        <begin position="564"/>
        <end position="585"/>
    </location>
</feature>
<gene>
    <name evidence="12" type="ORF">FBUS_01470</name>
</gene>
<evidence type="ECO:0000256" key="2">
    <source>
        <dbReference type="ARBA" id="ARBA00010993"/>
    </source>
</evidence>
<dbReference type="AlphaFoldDB" id="A0A8E0S4K2"/>
<feature type="domain" description="Bicarbonate transporter-like transmembrane" evidence="11">
    <location>
        <begin position="453"/>
        <end position="982"/>
    </location>
</feature>
<evidence type="ECO:0000256" key="3">
    <source>
        <dbReference type="ARBA" id="ARBA00022448"/>
    </source>
</evidence>
<feature type="transmembrane region" description="Helical" evidence="10">
    <location>
        <begin position="891"/>
        <end position="910"/>
    </location>
</feature>
<dbReference type="InterPro" id="IPR016152">
    <property type="entry name" value="PTrfase/Anion_transptr"/>
</dbReference>
<dbReference type="GO" id="GO:0006820">
    <property type="term" value="P:monoatomic anion transport"/>
    <property type="evidence" value="ECO:0007669"/>
    <property type="project" value="InterPro"/>
</dbReference>
<name>A0A8E0S4K2_9TREM</name>
<feature type="transmembrane region" description="Helical" evidence="10">
    <location>
        <begin position="489"/>
        <end position="508"/>
    </location>
</feature>
<feature type="compositionally biased region" description="Polar residues" evidence="9">
    <location>
        <begin position="117"/>
        <end position="126"/>
    </location>
</feature>
<dbReference type="Gene3D" id="1.10.287.570">
    <property type="entry name" value="Helical hairpin bin"/>
    <property type="match status" value="1"/>
</dbReference>
<comment type="similarity">
    <text evidence="2">Belongs to the anion exchanger (TC 2.A.31) family.</text>
</comment>
<evidence type="ECO:0000259" key="11">
    <source>
        <dbReference type="Pfam" id="PF00955"/>
    </source>
</evidence>
<keyword evidence="8 10" id="KW-0472">Membrane</keyword>
<evidence type="ECO:0000313" key="12">
    <source>
        <dbReference type="EMBL" id="KAA0197745.1"/>
    </source>
</evidence>
<evidence type="ECO:0000256" key="4">
    <source>
        <dbReference type="ARBA" id="ARBA00022475"/>
    </source>
</evidence>
<sequence>MSRNGSSKNGKLREPTRPNSGTIGNPCNTREKVRKFEVRRTEVTAHRWNPSVSNRHSSLRTTEPNCAEETRLRKKRVNVSSAPIYSASTSAAHGNRARSWSTSVRRMRSSEHEHSDGQSNPTSPGAQSFDRRPIFGTHEDPTVNSSGDHTSFLSGISMAKVLPVETGETPTTLVLTRLERLPLKDFSAEIRASLDIETFIKEATFLLSLNGSDIDEILELMLTAVLSGPTRASTPHLSGPGGTITTNDAGIGQIEANQWSRTSTSITSTVTRRFPFSSPGTSKQDLNKLIAEAKKSLLLQVTYEDHNYQRLAKTIKGVSVLDNHGLSTDQSWVCAMCSLNSISKRYLAMARLATPVNLGRSNEGTCLIVLIMTPTKEKGTKSEIEIGRTFGTILSDPEFRTSLMYAAGEDEVKSLLWARAQELSVEQAHYRRRSSNLAQAIQVALATEASSSIFSGIYGDLRRRIPHYWSDIKEGVYGKNTLRKTISTIFFLYFACLFPSIAFGVLNYNNTEGKIDVTKMIMAQTLGGLSFGFFGGQPLIVLLSTAPLALYIKIVYTISRAFEVNFYALYGCVGLFNSLLLYIYACCGFSRWMRWSTRSTEEIFALFISVAFLVDAGKECYKTFQEYYCCHPVSNDAAGLNHPASFGLFNVAHPLKSVNSTTPSTNLSTEDMQWTNGPTECERATALLYLLLLLGTVWLALYLFNFTKTPFLTAGKRELLTDFALPISVLIMSLIGSLAFSDVKQKPFKVQSDRIRFRLAPLHTLSWQATLGALGLAMPISLLFYMEQNIASAIVNSPSNKLRKGPANHWDLFVVSSINVILSTFCLPWVHAALPHSPLHVKALADIEERIDIGQHIKQIIVRVRETRLTVIISHVMIGFSLFMIPVPLKYIPPAVLNGLFVYMAVTAAYDNQLFERVLLFFTEQSAYPPSHYLRRVPQRKVHLFTITQLIQLGLLCGIGFAPSPYVELAFPLLLVLQILVR</sequence>
<dbReference type="SUPFAM" id="SSF55804">
    <property type="entry name" value="Phoshotransferase/anion transport protein"/>
    <property type="match status" value="1"/>
</dbReference>
<evidence type="ECO:0000256" key="1">
    <source>
        <dbReference type="ARBA" id="ARBA00004651"/>
    </source>
</evidence>
<feature type="transmembrane region" description="Helical" evidence="10">
    <location>
        <begin position="686"/>
        <end position="704"/>
    </location>
</feature>
<feature type="transmembrane region" description="Helical" evidence="10">
    <location>
        <begin position="764"/>
        <end position="786"/>
    </location>
</feature>
<reference evidence="12" key="1">
    <citation type="submission" date="2019-05" db="EMBL/GenBank/DDBJ databases">
        <title>Annotation for the trematode Fasciolopsis buski.</title>
        <authorList>
            <person name="Choi Y.-J."/>
        </authorList>
    </citation>
    <scope>NUCLEOTIDE SEQUENCE</scope>
    <source>
        <strain evidence="12">HT</strain>
        <tissue evidence="12">Whole worm</tissue>
    </source>
</reference>
<feature type="transmembrane region" description="Helical" evidence="10">
    <location>
        <begin position="942"/>
        <end position="962"/>
    </location>
</feature>
<dbReference type="EMBL" id="LUCM01002173">
    <property type="protein sequence ID" value="KAA0197745.1"/>
    <property type="molecule type" value="Genomic_DNA"/>
</dbReference>
<feature type="region of interest" description="Disordered" evidence="9">
    <location>
        <begin position="1"/>
        <end position="149"/>
    </location>
</feature>
<feature type="compositionally biased region" description="Polar residues" evidence="9">
    <location>
        <begin position="50"/>
        <end position="64"/>
    </location>
</feature>
<feature type="compositionally biased region" description="Polar residues" evidence="9">
    <location>
        <begin position="78"/>
        <end position="104"/>
    </location>
</feature>
<evidence type="ECO:0000313" key="13">
    <source>
        <dbReference type="Proteomes" id="UP000728185"/>
    </source>
</evidence>
<dbReference type="Proteomes" id="UP000728185">
    <property type="component" value="Unassembled WGS sequence"/>
</dbReference>
<evidence type="ECO:0000256" key="7">
    <source>
        <dbReference type="ARBA" id="ARBA00023065"/>
    </source>
</evidence>
<comment type="caution">
    <text evidence="12">The sequence shown here is derived from an EMBL/GenBank/DDBJ whole genome shotgun (WGS) entry which is preliminary data.</text>
</comment>
<feature type="transmembrane region" description="Helical" evidence="10">
    <location>
        <begin position="724"/>
        <end position="743"/>
    </location>
</feature>
<feature type="transmembrane region" description="Helical" evidence="10">
    <location>
        <begin position="812"/>
        <end position="834"/>
    </location>
</feature>
<evidence type="ECO:0000256" key="5">
    <source>
        <dbReference type="ARBA" id="ARBA00022692"/>
    </source>
</evidence>
<dbReference type="InterPro" id="IPR011531">
    <property type="entry name" value="HCO3_transpt-like_TM_dom"/>
</dbReference>
<evidence type="ECO:0000256" key="6">
    <source>
        <dbReference type="ARBA" id="ARBA00022989"/>
    </source>
</evidence>
<comment type="subcellular location">
    <subcellularLocation>
        <location evidence="1">Cell membrane</location>
        <topology evidence="1">Multi-pass membrane protein</topology>
    </subcellularLocation>
</comment>
<keyword evidence="4" id="KW-1003">Cell membrane</keyword>
<keyword evidence="6 10" id="KW-1133">Transmembrane helix</keyword>
<dbReference type="Gene3D" id="3.40.930.10">
    <property type="entry name" value="Mannitol-specific EII, Chain A"/>
    <property type="match status" value="1"/>
</dbReference>
<dbReference type="FunFam" id="1.10.287.570:FF:000002">
    <property type="entry name" value="Solute carrier family 4 member 11"/>
    <property type="match status" value="1"/>
</dbReference>
<keyword evidence="5 10" id="KW-0812">Transmembrane</keyword>
<feature type="transmembrane region" description="Helical" evidence="10">
    <location>
        <begin position="867"/>
        <end position="885"/>
    </location>
</feature>
<evidence type="ECO:0000256" key="10">
    <source>
        <dbReference type="SAM" id="Phobius"/>
    </source>
</evidence>
<feature type="compositionally biased region" description="Basic and acidic residues" evidence="9">
    <location>
        <begin position="29"/>
        <end position="45"/>
    </location>
</feature>
<dbReference type="PANTHER" id="PTHR11453">
    <property type="entry name" value="ANION EXCHANGE PROTEIN"/>
    <property type="match status" value="1"/>
</dbReference>
<dbReference type="OrthoDB" id="1735926at2759"/>
<protein>
    <submittedName>
        <fullName evidence="12">Sodium bicarbonate transporter protein 11</fullName>
    </submittedName>
</protein>
<dbReference type="GO" id="GO:0050801">
    <property type="term" value="P:monoatomic ion homeostasis"/>
    <property type="evidence" value="ECO:0007669"/>
    <property type="project" value="TreeGrafter"/>
</dbReference>
<keyword evidence="3" id="KW-0813">Transport</keyword>
<keyword evidence="13" id="KW-1185">Reference proteome</keyword>
<feature type="compositionally biased region" description="Basic and acidic residues" evidence="9">
    <location>
        <begin position="129"/>
        <end position="141"/>
    </location>
</feature>
<dbReference type="InterPro" id="IPR003020">
    <property type="entry name" value="HCO3_transpt_euk"/>
</dbReference>
<proteinExistence type="inferred from homology"/>
<evidence type="ECO:0000256" key="8">
    <source>
        <dbReference type="ARBA" id="ARBA00023136"/>
    </source>
</evidence>
<feature type="compositionally biased region" description="Polar residues" evidence="9">
    <location>
        <begin position="17"/>
        <end position="28"/>
    </location>
</feature>
<evidence type="ECO:0000256" key="9">
    <source>
        <dbReference type="SAM" id="MobiDB-lite"/>
    </source>
</evidence>
<organism evidence="12 13">
    <name type="scientific">Fasciolopsis buskii</name>
    <dbReference type="NCBI Taxonomy" id="27845"/>
    <lineage>
        <taxon>Eukaryota</taxon>
        <taxon>Metazoa</taxon>
        <taxon>Spiralia</taxon>
        <taxon>Lophotrochozoa</taxon>
        <taxon>Platyhelminthes</taxon>
        <taxon>Trematoda</taxon>
        <taxon>Digenea</taxon>
        <taxon>Plagiorchiida</taxon>
        <taxon>Echinostomata</taxon>
        <taxon>Echinostomatoidea</taxon>
        <taxon>Fasciolidae</taxon>
        <taxon>Fasciolopsis</taxon>
    </lineage>
</organism>
<dbReference type="Pfam" id="PF00955">
    <property type="entry name" value="HCO3_cotransp"/>
    <property type="match status" value="1"/>
</dbReference>